<dbReference type="PRINTS" id="PR01590">
    <property type="entry name" value="HTHFIS"/>
</dbReference>
<gene>
    <name evidence="3" type="ORF">J2792_001058</name>
</gene>
<reference evidence="3 4" key="1">
    <citation type="submission" date="2023-07" db="EMBL/GenBank/DDBJ databases">
        <title>Sorghum-associated microbial communities from plants grown in Nebraska, USA.</title>
        <authorList>
            <person name="Schachtman D."/>
        </authorList>
    </citation>
    <scope>NUCLEOTIDE SEQUENCE [LARGE SCALE GENOMIC DNA]</scope>
    <source>
        <strain evidence="3 4">DS1027</strain>
    </source>
</reference>
<feature type="domain" description="DNA binding HTH" evidence="2">
    <location>
        <begin position="285"/>
        <end position="320"/>
    </location>
</feature>
<protein>
    <submittedName>
        <fullName evidence="3">Transcriptional regulator of acetoin/glycerol metabolism</fullName>
    </submittedName>
</protein>
<dbReference type="Pfam" id="PF01590">
    <property type="entry name" value="GAF"/>
    <property type="match status" value="1"/>
</dbReference>
<evidence type="ECO:0000259" key="1">
    <source>
        <dbReference type="Pfam" id="PF01590"/>
    </source>
</evidence>
<dbReference type="EMBL" id="JAVDRD010000002">
    <property type="protein sequence ID" value="MDR6510198.1"/>
    <property type="molecule type" value="Genomic_DNA"/>
</dbReference>
<name>A0ABU1MIP4_9SPHN</name>
<dbReference type="InterPro" id="IPR002197">
    <property type="entry name" value="HTH_Fis"/>
</dbReference>
<accession>A0ABU1MIP4</accession>
<dbReference type="Gene3D" id="1.10.10.60">
    <property type="entry name" value="Homeodomain-like"/>
    <property type="match status" value="1"/>
</dbReference>
<sequence length="327" mass="34121">MAALQPSLEPDPDHAARVLNAVQSSRAAVSAVAASWCRSALHHGLDPAAPRSVAERLGGAELKALRAGNGELLAVAAPVLDRLFGSVGLAGACVLIADTGGVVLDWRAGDADASRFEELGLAPGASWAEAAQGTNGIGTCLVEGRAVTIHRDEHFASRNVGVSCMDAPIFDAEGRLIAALDISSARGDHDRAMAALIAALVQDAARHIERDLFCRRYADARIVLAGTDPTARGHALLAVDRDDLVIGATRAARQHFRLGSGTAICPRPLGEFLGDGQPASFDDGDRAVLRQALARAGGNVSSAARLLGIGRATFYRRMERVGLSLRH</sequence>
<keyword evidence="4" id="KW-1185">Reference proteome</keyword>
<dbReference type="Proteomes" id="UP001184150">
    <property type="component" value="Unassembled WGS sequence"/>
</dbReference>
<dbReference type="SUPFAM" id="SSF55781">
    <property type="entry name" value="GAF domain-like"/>
    <property type="match status" value="1"/>
</dbReference>
<evidence type="ECO:0000313" key="3">
    <source>
        <dbReference type="EMBL" id="MDR6510198.1"/>
    </source>
</evidence>
<proteinExistence type="predicted"/>
<organism evidence="3 4">
    <name type="scientific">Novosphingobium capsulatum</name>
    <dbReference type="NCBI Taxonomy" id="13688"/>
    <lineage>
        <taxon>Bacteria</taxon>
        <taxon>Pseudomonadati</taxon>
        <taxon>Pseudomonadota</taxon>
        <taxon>Alphaproteobacteria</taxon>
        <taxon>Sphingomonadales</taxon>
        <taxon>Sphingomonadaceae</taxon>
        <taxon>Novosphingobium</taxon>
    </lineage>
</organism>
<comment type="caution">
    <text evidence="3">The sequence shown here is derived from an EMBL/GenBank/DDBJ whole genome shotgun (WGS) entry which is preliminary data.</text>
</comment>
<dbReference type="Gene3D" id="3.30.450.40">
    <property type="match status" value="1"/>
</dbReference>
<dbReference type="InterPro" id="IPR009057">
    <property type="entry name" value="Homeodomain-like_sf"/>
</dbReference>
<dbReference type="Pfam" id="PF02954">
    <property type="entry name" value="HTH_8"/>
    <property type="match status" value="1"/>
</dbReference>
<dbReference type="SUPFAM" id="SSF46689">
    <property type="entry name" value="Homeodomain-like"/>
    <property type="match status" value="1"/>
</dbReference>
<feature type="domain" description="GAF" evidence="1">
    <location>
        <begin position="72"/>
        <end position="204"/>
    </location>
</feature>
<evidence type="ECO:0000259" key="2">
    <source>
        <dbReference type="Pfam" id="PF02954"/>
    </source>
</evidence>
<evidence type="ECO:0000313" key="4">
    <source>
        <dbReference type="Proteomes" id="UP001184150"/>
    </source>
</evidence>
<dbReference type="InterPro" id="IPR029016">
    <property type="entry name" value="GAF-like_dom_sf"/>
</dbReference>
<dbReference type="RefSeq" id="WP_107715850.1">
    <property type="nucleotide sequence ID" value="NZ_JAVDRD010000002.1"/>
</dbReference>
<dbReference type="InterPro" id="IPR003018">
    <property type="entry name" value="GAF"/>
</dbReference>